<dbReference type="EMBL" id="PDJG01000001">
    <property type="protein sequence ID" value="PFG32819.1"/>
    <property type="molecule type" value="Genomic_DNA"/>
</dbReference>
<dbReference type="PANTHER" id="PTHR30212:SF2">
    <property type="entry name" value="PROTEIN YIIM"/>
    <property type="match status" value="1"/>
</dbReference>
<dbReference type="RefSeq" id="WP_098454130.1">
    <property type="nucleotide sequence ID" value="NZ_PDJG01000001.1"/>
</dbReference>
<evidence type="ECO:0000313" key="3">
    <source>
        <dbReference type="Proteomes" id="UP000225548"/>
    </source>
</evidence>
<dbReference type="GO" id="GO:0030151">
    <property type="term" value="F:molybdenum ion binding"/>
    <property type="evidence" value="ECO:0007669"/>
    <property type="project" value="InterPro"/>
</dbReference>
<dbReference type="GO" id="GO:0030170">
    <property type="term" value="F:pyridoxal phosphate binding"/>
    <property type="evidence" value="ECO:0007669"/>
    <property type="project" value="InterPro"/>
</dbReference>
<dbReference type="PROSITE" id="PS51340">
    <property type="entry name" value="MOSC"/>
    <property type="match status" value="1"/>
</dbReference>
<reference evidence="2 3" key="1">
    <citation type="submission" date="2017-10" db="EMBL/GenBank/DDBJ databases">
        <title>Sequencing the genomes of 1000 actinobacteria strains.</title>
        <authorList>
            <person name="Klenk H.-P."/>
        </authorList>
    </citation>
    <scope>NUCLEOTIDE SEQUENCE [LARGE SCALE GENOMIC DNA]</scope>
    <source>
        <strain evidence="2 3">DSM 18966</strain>
    </source>
</reference>
<accession>A0A2A9E3P4</accession>
<proteinExistence type="predicted"/>
<dbReference type="GO" id="GO:0003824">
    <property type="term" value="F:catalytic activity"/>
    <property type="evidence" value="ECO:0007669"/>
    <property type="project" value="InterPro"/>
</dbReference>
<evidence type="ECO:0000259" key="1">
    <source>
        <dbReference type="PROSITE" id="PS51340"/>
    </source>
</evidence>
<protein>
    <submittedName>
        <fullName evidence="2">MOSC domain-containing protein YiiM</fullName>
    </submittedName>
</protein>
<dbReference type="InterPro" id="IPR005302">
    <property type="entry name" value="MoCF_Sase_C"/>
</dbReference>
<dbReference type="InterPro" id="IPR011037">
    <property type="entry name" value="Pyrv_Knase-like_insert_dom_sf"/>
</dbReference>
<dbReference type="Proteomes" id="UP000225548">
    <property type="component" value="Unassembled WGS sequence"/>
</dbReference>
<dbReference type="InterPro" id="IPR052353">
    <property type="entry name" value="Benzoxazolinone_Detox_Enz"/>
</dbReference>
<dbReference type="Pfam" id="PF03473">
    <property type="entry name" value="MOSC"/>
    <property type="match status" value="1"/>
</dbReference>
<gene>
    <name evidence="2" type="ORF">ATL42_0667</name>
</gene>
<name>A0A2A9E3P4_9MICO</name>
<sequence>MPPETVTAPSAQVLAVCRVHALREDEGPVGVTAIDKRPVDGPVTVGPLGLRGDVQADRRFHGGEDKALYAYADEEAALWSAELGKDIPPGLFGENLRTLGLGTTTAVVGERWRIGAAVEVEVTSPRIPCSTFARRIDEERWVKRFSDTGRVGTYLRVIRPGPIEAGHAITVVHRPAHGVTVGRWFSERSPADARLLHDAHAGGLIRLCESMLDAVQTMLARTDAEG</sequence>
<evidence type="ECO:0000313" key="2">
    <source>
        <dbReference type="EMBL" id="PFG32819.1"/>
    </source>
</evidence>
<dbReference type="AlphaFoldDB" id="A0A2A9E3P4"/>
<dbReference type="Gene3D" id="2.40.33.20">
    <property type="entry name" value="PK beta-barrel domain-like"/>
    <property type="match status" value="1"/>
</dbReference>
<organism evidence="2 3">
    <name type="scientific">Sanguibacter antarcticus</name>
    <dbReference type="NCBI Taxonomy" id="372484"/>
    <lineage>
        <taxon>Bacteria</taxon>
        <taxon>Bacillati</taxon>
        <taxon>Actinomycetota</taxon>
        <taxon>Actinomycetes</taxon>
        <taxon>Micrococcales</taxon>
        <taxon>Sanguibacteraceae</taxon>
        <taxon>Sanguibacter</taxon>
    </lineage>
</organism>
<dbReference type="OrthoDB" id="9786134at2"/>
<dbReference type="SUPFAM" id="SSF50800">
    <property type="entry name" value="PK beta-barrel domain-like"/>
    <property type="match status" value="1"/>
</dbReference>
<comment type="caution">
    <text evidence="2">The sequence shown here is derived from an EMBL/GenBank/DDBJ whole genome shotgun (WGS) entry which is preliminary data.</text>
</comment>
<keyword evidence="3" id="KW-1185">Reference proteome</keyword>
<dbReference type="PANTHER" id="PTHR30212">
    <property type="entry name" value="PROTEIN YIIM"/>
    <property type="match status" value="1"/>
</dbReference>
<feature type="domain" description="MOSC" evidence="1">
    <location>
        <begin position="37"/>
        <end position="172"/>
    </location>
</feature>